<dbReference type="GO" id="GO:0005524">
    <property type="term" value="F:ATP binding"/>
    <property type="evidence" value="ECO:0007669"/>
    <property type="project" value="UniProtKB-KW"/>
</dbReference>
<dbReference type="Proteomes" id="UP000822142">
    <property type="component" value="Unassembled WGS sequence"/>
</dbReference>
<dbReference type="SUPFAM" id="SSF52540">
    <property type="entry name" value="P-loop containing nucleoside triphosphate hydrolases"/>
    <property type="match status" value="1"/>
</dbReference>
<keyword evidence="2" id="KW-0067">ATP-binding</keyword>
<dbReference type="InterPro" id="IPR002789">
    <property type="entry name" value="HerA_central"/>
</dbReference>
<sequence length="888" mass="100486">MSKTSVSYLENNEAVALSVIEITSIPNLSIIDNNAEEAEIVKNYKKDMGNLLAEIYQNYKVQSSMSGEEKDTALEILWIAEEVENQPYKAKIKMYLLVRSIEKSSEDAVKTADAIMRACQSALELQKYEYEERSMEEMTEKIKNIEASSVKALVKEEGVENLQNQMLPFCYTYDIIQDTAQDLSRLVNILTAHPDCAVSFQLIPARLEGQEQEELSRMMQILDMLGKGTAEIGNVSFALAEKNAEVYRYYATQRNNPLFLYNILIYGNQTSAPEISSRVYAQLNTPKQPVKMKFIDLQEGEVQKDTNFYPLPWAVNEVLMTRERESQIWNSGVFSEAYYRLPYMITAEEASEFFRLPIGSSRVSAGLPVNESGKTSKTYADHIINAGDIEIGTLKSSSRGDKIGISLKDLAKHMLVVGTPGSGKTTFSVGLLDRLWKEHKIPFLVIEPAKNEYRALVQSIPDLQVFTPGKNFISPFVYNPFVPPKNVKLETYKSTLKTAFAAGVSMTTPLDKIFEEAINNCYSDFRWLDTYTIEDKGRIFNITDFIKCFQETFDAIGYTGDAKNIGRAGVVRLNSLENLFDNYFSIPVEDLLTKPTVIELAAIENSDQKALLISLLLLSILAYVNSNYVGEGGLKNLILLEEAHVLLDAQSNGGQGDANPSAIAQGLVKRMLAEIRSYGVGIVIADQSPRKVSTDVVALTDIKMAFRLVEATDKQILADSASMDEVQIKRLSKLKPGEAFFFFNKLDEPEEVKTEDYRLQNNIQITLSDEGIKNLSTYWKDKQDKLRPYPECSYVKYCHVTCEYGRRMLAKEVARRIFNKYFKKDSKDFEIIKKVIPKLRSLIKAELNDEVLDDELVACVKVQLFRRIKYHTSIKIHDVTIQKNLENT</sequence>
<dbReference type="PANTHER" id="PTHR42957:SF1">
    <property type="entry name" value="HELICASE MJ1565-RELATED"/>
    <property type="match status" value="1"/>
</dbReference>
<evidence type="ECO:0000313" key="2">
    <source>
        <dbReference type="EMBL" id="NSJ87280.1"/>
    </source>
</evidence>
<reference evidence="2 3" key="1">
    <citation type="journal article" date="2020" name="Cell Host Microbe">
        <title>Functional and Genomic Variation between Human-Derived Isolates of Lachnospiraceae Reveals Inter- and Intra-Species Diversity.</title>
        <authorList>
            <person name="Sorbara M.T."/>
            <person name="Littmann E.R."/>
            <person name="Fontana E."/>
            <person name="Moody T.U."/>
            <person name="Kohout C.E."/>
            <person name="Gjonbalaj M."/>
            <person name="Eaton V."/>
            <person name="Seok R."/>
            <person name="Leiner I.M."/>
            <person name="Pamer E.G."/>
        </authorList>
    </citation>
    <scope>NUCLEOTIDE SEQUENCE [LARGE SCALE GENOMIC DNA]</scope>
    <source>
        <strain evidence="2 3">MSK.15.26</strain>
    </source>
</reference>
<dbReference type="InterPro" id="IPR008571">
    <property type="entry name" value="HerA-like"/>
</dbReference>
<dbReference type="InterPro" id="IPR027417">
    <property type="entry name" value="P-loop_NTPase"/>
</dbReference>
<keyword evidence="2" id="KW-0547">Nucleotide-binding</keyword>
<evidence type="ECO:0000259" key="1">
    <source>
        <dbReference type="Pfam" id="PF01935"/>
    </source>
</evidence>
<dbReference type="PANTHER" id="PTHR42957">
    <property type="entry name" value="HELICASE MJ1565-RELATED"/>
    <property type="match status" value="1"/>
</dbReference>
<organism evidence="2 3">
    <name type="scientific">Blautia hansenii</name>
    <name type="common">Ruminococcus hansenii</name>
    <dbReference type="NCBI Taxonomy" id="1322"/>
    <lineage>
        <taxon>Bacteria</taxon>
        <taxon>Bacillati</taxon>
        <taxon>Bacillota</taxon>
        <taxon>Clostridia</taxon>
        <taxon>Lachnospirales</taxon>
        <taxon>Lachnospiraceae</taxon>
        <taxon>Blautia</taxon>
    </lineage>
</organism>
<dbReference type="EMBL" id="JAAITA010000029">
    <property type="protein sequence ID" value="NSJ87280.1"/>
    <property type="molecule type" value="Genomic_DNA"/>
</dbReference>
<dbReference type="Gene3D" id="3.40.50.300">
    <property type="entry name" value="P-loop containing nucleotide triphosphate hydrolases"/>
    <property type="match status" value="2"/>
</dbReference>
<evidence type="ECO:0000313" key="3">
    <source>
        <dbReference type="Proteomes" id="UP000822142"/>
    </source>
</evidence>
<accession>A0ABX2IBE3</accession>
<feature type="domain" description="Helicase HerA central" evidence="1">
    <location>
        <begin position="389"/>
        <end position="617"/>
    </location>
</feature>
<comment type="caution">
    <text evidence="2">The sequence shown here is derived from an EMBL/GenBank/DDBJ whole genome shotgun (WGS) entry which is preliminary data.</text>
</comment>
<proteinExistence type="predicted"/>
<dbReference type="RefSeq" id="WP_173750142.1">
    <property type="nucleotide sequence ID" value="NZ_JAAITA010000029.1"/>
</dbReference>
<name>A0ABX2IBE3_BLAHA</name>
<protein>
    <submittedName>
        <fullName evidence="2">ATP-binding protein</fullName>
    </submittedName>
</protein>
<keyword evidence="3" id="KW-1185">Reference proteome</keyword>
<dbReference type="Pfam" id="PF01935">
    <property type="entry name" value="DUF87"/>
    <property type="match status" value="1"/>
</dbReference>
<gene>
    <name evidence="2" type="ORF">G5A70_14135</name>
</gene>